<protein>
    <submittedName>
        <fullName evidence="2">DUF539 domain-containing protein</fullName>
    </submittedName>
</protein>
<feature type="transmembrane region" description="Helical" evidence="1">
    <location>
        <begin position="6"/>
        <end position="25"/>
    </location>
</feature>
<keyword evidence="1" id="KW-1133">Transmembrane helix</keyword>
<evidence type="ECO:0000256" key="1">
    <source>
        <dbReference type="SAM" id="Phobius"/>
    </source>
</evidence>
<dbReference type="RefSeq" id="WP_405276967.1">
    <property type="nucleotide sequence ID" value="NZ_CP144380.1"/>
</dbReference>
<dbReference type="Proteomes" id="UP001484239">
    <property type="component" value="Unassembled WGS sequence"/>
</dbReference>
<accession>A0ABU9EA77</accession>
<sequence length="58" mass="5433">MVTTIAITVLAVAWIMIGLSVSVLGGRPGLKGSCGGIAGGACACEGGPGEACGLDEAA</sequence>
<reference evidence="2 3" key="1">
    <citation type="submission" date="2024-02" db="EMBL/GenBank/DDBJ databases">
        <title>A novel Gemmatimonadota bacterium.</title>
        <authorList>
            <person name="Du Z.-J."/>
            <person name="Ye Y.-Q."/>
        </authorList>
    </citation>
    <scope>NUCLEOTIDE SEQUENCE [LARGE SCALE GENOMIC DNA]</scope>
    <source>
        <strain evidence="2 3">DH-20</strain>
    </source>
</reference>
<gene>
    <name evidence="2" type="ORF">WI372_08450</name>
</gene>
<name>A0ABU9EA77_9BACT</name>
<organism evidence="2 3">
    <name type="scientific">Gaopeijia maritima</name>
    <dbReference type="NCBI Taxonomy" id="3119007"/>
    <lineage>
        <taxon>Bacteria</taxon>
        <taxon>Pseudomonadati</taxon>
        <taxon>Gemmatimonadota</taxon>
        <taxon>Longimicrobiia</taxon>
        <taxon>Gaopeijiales</taxon>
        <taxon>Gaopeijiaceae</taxon>
        <taxon>Gaopeijia</taxon>
    </lineage>
</organism>
<evidence type="ECO:0000313" key="2">
    <source>
        <dbReference type="EMBL" id="MEK9501004.1"/>
    </source>
</evidence>
<dbReference type="EMBL" id="JBBHLI010000004">
    <property type="protein sequence ID" value="MEK9501004.1"/>
    <property type="molecule type" value="Genomic_DNA"/>
</dbReference>
<comment type="caution">
    <text evidence="2">The sequence shown here is derived from an EMBL/GenBank/DDBJ whole genome shotgun (WGS) entry which is preliminary data.</text>
</comment>
<keyword evidence="3" id="KW-1185">Reference proteome</keyword>
<keyword evidence="1" id="KW-0812">Transmembrane</keyword>
<keyword evidence="1" id="KW-0472">Membrane</keyword>
<evidence type="ECO:0000313" key="3">
    <source>
        <dbReference type="Proteomes" id="UP001484239"/>
    </source>
</evidence>
<proteinExistence type="predicted"/>